<evidence type="ECO:0000313" key="2">
    <source>
        <dbReference type="EMBL" id="MBM3223827.1"/>
    </source>
</evidence>
<keyword evidence="2" id="KW-0378">Hydrolase</keyword>
<comment type="caution">
    <text evidence="2">The sequence shown here is derived from an EMBL/GenBank/DDBJ whole genome shotgun (WGS) entry which is preliminary data.</text>
</comment>
<evidence type="ECO:0000259" key="1">
    <source>
        <dbReference type="Pfam" id="PF05685"/>
    </source>
</evidence>
<dbReference type="Gene3D" id="3.90.1570.10">
    <property type="entry name" value="tt1808, chain A"/>
    <property type="match status" value="1"/>
</dbReference>
<dbReference type="PANTHER" id="PTHR34107">
    <property type="entry name" value="SLL0198 PROTEIN-RELATED"/>
    <property type="match status" value="1"/>
</dbReference>
<dbReference type="InterPro" id="IPR008538">
    <property type="entry name" value="Uma2"/>
</dbReference>
<organism evidence="2 3">
    <name type="scientific">Tectimicrobiota bacterium</name>
    <dbReference type="NCBI Taxonomy" id="2528274"/>
    <lineage>
        <taxon>Bacteria</taxon>
        <taxon>Pseudomonadati</taxon>
        <taxon>Nitrospinota/Tectimicrobiota group</taxon>
        <taxon>Candidatus Tectimicrobiota</taxon>
    </lineage>
</organism>
<name>A0A938B0J2_UNCTE</name>
<dbReference type="InterPro" id="IPR011335">
    <property type="entry name" value="Restrct_endonuc-II-like"/>
</dbReference>
<feature type="domain" description="Putative restriction endonuclease" evidence="1">
    <location>
        <begin position="35"/>
        <end position="199"/>
    </location>
</feature>
<proteinExistence type="predicted"/>
<dbReference type="Pfam" id="PF05685">
    <property type="entry name" value="Uma2"/>
    <property type="match status" value="1"/>
</dbReference>
<keyword evidence="2" id="KW-0255">Endonuclease</keyword>
<dbReference type="InterPro" id="IPR012296">
    <property type="entry name" value="Nuclease_put_TT1808"/>
</dbReference>
<dbReference type="CDD" id="cd06260">
    <property type="entry name" value="DUF820-like"/>
    <property type="match status" value="1"/>
</dbReference>
<evidence type="ECO:0000313" key="3">
    <source>
        <dbReference type="Proteomes" id="UP000712673"/>
    </source>
</evidence>
<protein>
    <submittedName>
        <fullName evidence="2">Uma2 family endonuclease</fullName>
    </submittedName>
</protein>
<sequence length="206" mass="23461">MSTAIFPSTVTATQEQLDVLLAELLPPQGQWSEEAYLWLTDHTTRLIEFTDGYLEVLPMPTDEHQTLVLWLYEMLVAFLRPRGGKVLVAPLRLKIRDGKYREPDLLLVRSAQDPRRQNRFWLGADVVVEVVSPDKPERDLIDKRNEYATAQIPEYWIVHPQRETITVLVLQGQAYNEHGMFGRGTMATSALLPGFCVSVDALLDAE</sequence>
<dbReference type="EMBL" id="VGLS01000207">
    <property type="protein sequence ID" value="MBM3223827.1"/>
    <property type="molecule type" value="Genomic_DNA"/>
</dbReference>
<dbReference type="AlphaFoldDB" id="A0A938B0J2"/>
<dbReference type="SUPFAM" id="SSF52980">
    <property type="entry name" value="Restriction endonuclease-like"/>
    <property type="match status" value="1"/>
</dbReference>
<reference evidence="2" key="1">
    <citation type="submission" date="2019-03" db="EMBL/GenBank/DDBJ databases">
        <title>Lake Tanganyika Metagenome-Assembled Genomes (MAGs).</title>
        <authorList>
            <person name="Tran P."/>
        </authorList>
    </citation>
    <scope>NUCLEOTIDE SEQUENCE</scope>
    <source>
        <strain evidence="2">K_DeepCast_65m_m2_066</strain>
    </source>
</reference>
<dbReference type="PANTHER" id="PTHR34107:SF2">
    <property type="entry name" value="SLL0888 PROTEIN"/>
    <property type="match status" value="1"/>
</dbReference>
<gene>
    <name evidence="2" type="ORF">FJZ47_08515</name>
</gene>
<dbReference type="GO" id="GO:0004519">
    <property type="term" value="F:endonuclease activity"/>
    <property type="evidence" value="ECO:0007669"/>
    <property type="project" value="UniProtKB-KW"/>
</dbReference>
<keyword evidence="2" id="KW-0540">Nuclease</keyword>
<dbReference type="Proteomes" id="UP000712673">
    <property type="component" value="Unassembled WGS sequence"/>
</dbReference>
<accession>A0A938B0J2</accession>